<evidence type="ECO:0000313" key="10">
    <source>
        <dbReference type="Proteomes" id="UP000283895"/>
    </source>
</evidence>
<feature type="transmembrane region" description="Helical" evidence="7">
    <location>
        <begin position="103"/>
        <end position="126"/>
    </location>
</feature>
<evidence type="ECO:0000256" key="5">
    <source>
        <dbReference type="ARBA" id="ARBA00023136"/>
    </source>
</evidence>
<reference evidence="9 10" key="1">
    <citation type="submission" date="2015-09" db="EMBL/GenBank/DDBJ databases">
        <title>Host preference determinants of Valsa canker pathogens revealed by comparative genomics.</title>
        <authorList>
            <person name="Yin Z."/>
            <person name="Huang L."/>
        </authorList>
    </citation>
    <scope>NUCLEOTIDE SEQUENCE [LARGE SCALE GENOMIC DNA]</scope>
    <source>
        <strain evidence="9 10">03-1</strain>
    </source>
</reference>
<keyword evidence="4 7" id="KW-1133">Transmembrane helix</keyword>
<evidence type="ECO:0000256" key="7">
    <source>
        <dbReference type="SAM" id="Phobius"/>
    </source>
</evidence>
<keyword evidence="10" id="KW-1185">Reference proteome</keyword>
<feature type="transmembrane region" description="Helical" evidence="7">
    <location>
        <begin position="138"/>
        <end position="162"/>
    </location>
</feature>
<keyword evidence="3 7" id="KW-0812">Transmembrane</keyword>
<dbReference type="PANTHER" id="PTHR23501:SF177">
    <property type="entry name" value="MAJOR FACILITATOR SUPERFAMILY (MFS) PROFILE DOMAIN-CONTAINING PROTEIN-RELATED"/>
    <property type="match status" value="1"/>
</dbReference>
<name>A0A423WRM3_9PEZI</name>
<dbReference type="Pfam" id="PF00083">
    <property type="entry name" value="Sugar_tr"/>
    <property type="match status" value="1"/>
</dbReference>
<dbReference type="GO" id="GO:0022857">
    <property type="term" value="F:transmembrane transporter activity"/>
    <property type="evidence" value="ECO:0007669"/>
    <property type="project" value="InterPro"/>
</dbReference>
<feature type="transmembrane region" description="Helical" evidence="7">
    <location>
        <begin position="44"/>
        <end position="65"/>
    </location>
</feature>
<accession>A0A423WRM3</accession>
<gene>
    <name evidence="9" type="ORF">VMCG_04565</name>
</gene>
<dbReference type="InterPro" id="IPR020846">
    <property type="entry name" value="MFS_dom"/>
</dbReference>
<dbReference type="Proteomes" id="UP000283895">
    <property type="component" value="Unassembled WGS sequence"/>
</dbReference>
<sequence>MKDTEAVNRVPEQTSRQEMDPPTKQDEKGSERLSVPAGTGEGDYPTGLGLVFVVAALILAIFLTSLDTAYGFISLKITYLVAIFIFEIGSLVCAVAPSSVALIVGRAIAGLGAAGVNTGSFILAAFSAPPRKRPIFTGLIGLSYGFQTIGAAFMQSGAAAAFDNQMLLYLPRTAPEVDPTAVVAVGATELESFGSSLHGVRIAYMDGLKVAYALSCASVGVACILSLFSRREKIEGEAAKNVMGAA</sequence>
<protein>
    <recommendedName>
        <fullName evidence="8">Major facilitator superfamily (MFS) profile domain-containing protein</fullName>
    </recommendedName>
</protein>
<evidence type="ECO:0000256" key="3">
    <source>
        <dbReference type="ARBA" id="ARBA00022692"/>
    </source>
</evidence>
<feature type="transmembrane region" description="Helical" evidence="7">
    <location>
        <begin position="77"/>
        <end position="97"/>
    </location>
</feature>
<evidence type="ECO:0000313" key="9">
    <source>
        <dbReference type="EMBL" id="ROW06077.1"/>
    </source>
</evidence>
<feature type="compositionally biased region" description="Basic and acidic residues" evidence="6">
    <location>
        <begin position="15"/>
        <end position="31"/>
    </location>
</feature>
<evidence type="ECO:0000259" key="8">
    <source>
        <dbReference type="PROSITE" id="PS50850"/>
    </source>
</evidence>
<feature type="region of interest" description="Disordered" evidence="6">
    <location>
        <begin position="1"/>
        <end position="37"/>
    </location>
</feature>
<evidence type="ECO:0000256" key="4">
    <source>
        <dbReference type="ARBA" id="ARBA00022989"/>
    </source>
</evidence>
<feature type="domain" description="Major facilitator superfamily (MFS) profile" evidence="8">
    <location>
        <begin position="1"/>
        <end position="246"/>
    </location>
</feature>
<keyword evidence="5 7" id="KW-0472">Membrane</keyword>
<dbReference type="InterPro" id="IPR036259">
    <property type="entry name" value="MFS_trans_sf"/>
</dbReference>
<keyword evidence="2" id="KW-0813">Transport</keyword>
<dbReference type="InterPro" id="IPR005828">
    <property type="entry name" value="MFS_sugar_transport-like"/>
</dbReference>
<dbReference type="AlphaFoldDB" id="A0A423WRM3"/>
<dbReference type="PANTHER" id="PTHR23501">
    <property type="entry name" value="MAJOR FACILITATOR SUPERFAMILY"/>
    <property type="match status" value="1"/>
</dbReference>
<organism evidence="9 10">
    <name type="scientific">Cytospora schulzeri</name>
    <dbReference type="NCBI Taxonomy" id="448051"/>
    <lineage>
        <taxon>Eukaryota</taxon>
        <taxon>Fungi</taxon>
        <taxon>Dikarya</taxon>
        <taxon>Ascomycota</taxon>
        <taxon>Pezizomycotina</taxon>
        <taxon>Sordariomycetes</taxon>
        <taxon>Sordariomycetidae</taxon>
        <taxon>Diaporthales</taxon>
        <taxon>Cytosporaceae</taxon>
        <taxon>Cytospora</taxon>
    </lineage>
</organism>
<dbReference type="OrthoDB" id="10021397at2759"/>
<dbReference type="GO" id="GO:0005886">
    <property type="term" value="C:plasma membrane"/>
    <property type="evidence" value="ECO:0007669"/>
    <property type="project" value="TreeGrafter"/>
</dbReference>
<feature type="transmembrane region" description="Helical" evidence="7">
    <location>
        <begin position="210"/>
        <end position="228"/>
    </location>
</feature>
<dbReference type="SUPFAM" id="SSF103473">
    <property type="entry name" value="MFS general substrate transporter"/>
    <property type="match status" value="1"/>
</dbReference>
<evidence type="ECO:0000256" key="1">
    <source>
        <dbReference type="ARBA" id="ARBA00004141"/>
    </source>
</evidence>
<comment type="caution">
    <text evidence="9">The sequence shown here is derived from an EMBL/GenBank/DDBJ whole genome shotgun (WGS) entry which is preliminary data.</text>
</comment>
<comment type="subcellular location">
    <subcellularLocation>
        <location evidence="1">Membrane</location>
        <topology evidence="1">Multi-pass membrane protein</topology>
    </subcellularLocation>
</comment>
<proteinExistence type="predicted"/>
<evidence type="ECO:0000256" key="2">
    <source>
        <dbReference type="ARBA" id="ARBA00022448"/>
    </source>
</evidence>
<dbReference type="EMBL" id="LKEA01000011">
    <property type="protein sequence ID" value="ROW06077.1"/>
    <property type="molecule type" value="Genomic_DNA"/>
</dbReference>
<evidence type="ECO:0000256" key="6">
    <source>
        <dbReference type="SAM" id="MobiDB-lite"/>
    </source>
</evidence>
<dbReference type="PROSITE" id="PS50850">
    <property type="entry name" value="MFS"/>
    <property type="match status" value="1"/>
</dbReference>
<dbReference type="Gene3D" id="1.20.1250.20">
    <property type="entry name" value="MFS general substrate transporter like domains"/>
    <property type="match status" value="1"/>
</dbReference>